<dbReference type="Gene3D" id="1.10.340.70">
    <property type="match status" value="1"/>
</dbReference>
<dbReference type="Pfam" id="PF17921">
    <property type="entry name" value="Integrase_H2C2"/>
    <property type="match status" value="1"/>
</dbReference>
<dbReference type="Proteomes" id="UP000053555">
    <property type="component" value="Unassembled WGS sequence"/>
</dbReference>
<protein>
    <submittedName>
        <fullName evidence="2">Retrotransposable element Tf2 155 kDa protein type 1</fullName>
    </submittedName>
</protein>
<proteinExistence type="predicted"/>
<organism evidence="2">
    <name type="scientific">Glycine soja</name>
    <name type="common">Wild soybean</name>
    <dbReference type="NCBI Taxonomy" id="3848"/>
    <lineage>
        <taxon>Eukaryota</taxon>
        <taxon>Viridiplantae</taxon>
        <taxon>Streptophyta</taxon>
        <taxon>Embryophyta</taxon>
        <taxon>Tracheophyta</taxon>
        <taxon>Spermatophyta</taxon>
        <taxon>Magnoliopsida</taxon>
        <taxon>eudicotyledons</taxon>
        <taxon>Gunneridae</taxon>
        <taxon>Pentapetalae</taxon>
        <taxon>rosids</taxon>
        <taxon>fabids</taxon>
        <taxon>Fabales</taxon>
        <taxon>Fabaceae</taxon>
        <taxon>Papilionoideae</taxon>
        <taxon>50 kb inversion clade</taxon>
        <taxon>NPAAA clade</taxon>
        <taxon>indigoferoid/millettioid clade</taxon>
        <taxon>Phaseoleae</taxon>
        <taxon>Glycine</taxon>
        <taxon>Glycine subgen. Soja</taxon>
    </lineage>
</organism>
<dbReference type="EMBL" id="KN646712">
    <property type="protein sequence ID" value="KHN37964.1"/>
    <property type="molecule type" value="Genomic_DNA"/>
</dbReference>
<dbReference type="PANTHER" id="PTHR34072:SF55">
    <property type="entry name" value="DNA_RNA POLYMERASES SUPERFAMILY PROTEIN"/>
    <property type="match status" value="1"/>
</dbReference>
<dbReference type="InterPro" id="IPR036397">
    <property type="entry name" value="RNaseH_sf"/>
</dbReference>
<feature type="non-terminal residue" evidence="2">
    <location>
        <position position="1"/>
    </location>
</feature>
<dbReference type="PANTHER" id="PTHR34072">
    <property type="entry name" value="ENZYMATIC POLYPROTEIN-RELATED"/>
    <property type="match status" value="1"/>
</dbReference>
<reference evidence="2" key="1">
    <citation type="submission" date="2014-07" db="EMBL/GenBank/DDBJ databases">
        <title>Identification of a novel salt tolerance gene in wild soybean by whole-genome sequencing.</title>
        <authorList>
            <person name="Lam H.-M."/>
            <person name="Qi X."/>
            <person name="Li M.-W."/>
            <person name="Liu X."/>
            <person name="Xie M."/>
            <person name="Ni M."/>
            <person name="Xu X."/>
        </authorList>
    </citation>
    <scope>NUCLEOTIDE SEQUENCE [LARGE SCALE GENOMIC DNA]</scope>
    <source>
        <tissue evidence="2">Root</tissue>
    </source>
</reference>
<dbReference type="InterPro" id="IPR012337">
    <property type="entry name" value="RNaseH-like_sf"/>
</dbReference>
<accession>A0A0B2S0K2</accession>
<dbReference type="InterPro" id="IPR041588">
    <property type="entry name" value="Integrase_H2C2"/>
</dbReference>
<evidence type="ECO:0000259" key="1">
    <source>
        <dbReference type="Pfam" id="PF17921"/>
    </source>
</evidence>
<feature type="domain" description="Integrase zinc-binding" evidence="1">
    <location>
        <begin position="116"/>
        <end position="151"/>
    </location>
</feature>
<dbReference type="SUPFAM" id="SSF53098">
    <property type="entry name" value="Ribonuclease H-like"/>
    <property type="match status" value="1"/>
</dbReference>
<gene>
    <name evidence="2" type="ORF">glysoja_042065</name>
</gene>
<dbReference type="GO" id="GO:0003676">
    <property type="term" value="F:nucleic acid binding"/>
    <property type="evidence" value="ECO:0007669"/>
    <property type="project" value="InterPro"/>
</dbReference>
<dbReference type="AlphaFoldDB" id="A0A0B2S0K2"/>
<evidence type="ECO:0000313" key="2">
    <source>
        <dbReference type="EMBL" id="KHN37964.1"/>
    </source>
</evidence>
<name>A0A0B2S0K2_GLYSO</name>
<feature type="non-terminal residue" evidence="2">
    <location>
        <position position="248"/>
    </location>
</feature>
<sequence>SLKYLLEQRITTPNQQNWMAKLLGYDFDIVYKMGATNKAADALSRSHEEKVLRVLSRPFWQDTQQIDVEVQADPVLKKIIEELQQDPDSHPSYTIENGKLHYKERLVLSSTSVWIPKILQEFHTTPTGGHSGIFKTHRRLAQSIFWLGMKKLSKYGHFILIKHPYSARSIAEVFTKEVVRLHGIPISIVSDRDPTFLNGQTEVLNRTVETYLRCFSSEQPKTWVDFIPWAEYWYNTSFHTASQSTPFE</sequence>
<dbReference type="Gene3D" id="3.30.420.10">
    <property type="entry name" value="Ribonuclease H-like superfamily/Ribonuclease H"/>
    <property type="match status" value="1"/>
</dbReference>